<comment type="cofactor">
    <cofactor evidence="2">
        <name>Zn(2+)</name>
        <dbReference type="ChEBI" id="CHEBI:29105"/>
    </cofactor>
    <text evidence="2">Binds 2 Zn(2+) ions per subunit. One is catalytic and the other provides a structural contribution.</text>
</comment>
<dbReference type="NCBIfam" id="TIGR00167">
    <property type="entry name" value="cbbA"/>
    <property type="match status" value="1"/>
</dbReference>
<dbReference type="PANTHER" id="PTHR30304">
    <property type="entry name" value="D-TAGATOSE-1,6-BISPHOSPHATE ALDOLASE"/>
    <property type="match status" value="1"/>
</dbReference>
<dbReference type="GO" id="GO:0005975">
    <property type="term" value="P:carbohydrate metabolic process"/>
    <property type="evidence" value="ECO:0007669"/>
    <property type="project" value="InterPro"/>
</dbReference>
<dbReference type="Proteomes" id="UP000231152">
    <property type="component" value="Unassembled WGS sequence"/>
</dbReference>
<dbReference type="InterPro" id="IPR013785">
    <property type="entry name" value="Aldolase_TIM"/>
</dbReference>
<dbReference type="Gene3D" id="3.20.20.70">
    <property type="entry name" value="Aldolase class I"/>
    <property type="match status" value="1"/>
</dbReference>
<feature type="binding site" evidence="2">
    <location>
        <position position="83"/>
    </location>
    <ligand>
        <name>Zn(2+)</name>
        <dbReference type="ChEBI" id="CHEBI:29105"/>
        <label>1</label>
        <note>catalytic</note>
    </ligand>
</feature>
<evidence type="ECO:0000256" key="1">
    <source>
        <dbReference type="PIRSR" id="PIRSR001359-1"/>
    </source>
</evidence>
<sequence>MGGMLLRDIFNRAQQEGWAVPHLNISDIVMLRAVVLAAEEVGAPLMVGASEGERKFIGDEVLVAAVAALKAKSSVPLFLNADHTKSVESATAAVDAGFDSVHIDCSTKPFDENVADTKAVVSYAHGKNPDLSVEGEIGYLVTSGSTVYKESFVIPPESLTTPEQATAFYEATQVDRLAPAVGTLHGIAANKPHLDRQRVADLRKALPSVPFVLHGGSGSSEDDIRAVVAAGMTNVHFSTDLRVAYTKALRVTLAEQPDEVVPYKLLGPVLTVVKQTAIDRITLCGVAKRV</sequence>
<feature type="binding site" evidence="2">
    <location>
        <position position="214"/>
    </location>
    <ligand>
        <name>Zn(2+)</name>
        <dbReference type="ChEBI" id="CHEBI:29105"/>
        <label>1</label>
        <note>catalytic</note>
    </ligand>
</feature>
<dbReference type="InterPro" id="IPR000771">
    <property type="entry name" value="FBA_II"/>
</dbReference>
<feature type="binding site" evidence="2">
    <location>
        <position position="104"/>
    </location>
    <ligand>
        <name>Zn(2+)</name>
        <dbReference type="ChEBI" id="CHEBI:29105"/>
        <label>2</label>
    </ligand>
</feature>
<dbReference type="GO" id="GO:0008270">
    <property type="term" value="F:zinc ion binding"/>
    <property type="evidence" value="ECO:0007669"/>
    <property type="project" value="InterPro"/>
</dbReference>
<dbReference type="SUPFAM" id="SSF51569">
    <property type="entry name" value="Aldolase"/>
    <property type="match status" value="1"/>
</dbReference>
<dbReference type="InterPro" id="IPR050246">
    <property type="entry name" value="Class_II_FBP_aldolase"/>
</dbReference>
<feature type="binding site" evidence="2">
    <location>
        <position position="136"/>
    </location>
    <ligand>
        <name>Zn(2+)</name>
        <dbReference type="ChEBI" id="CHEBI:29105"/>
        <label>2</label>
    </ligand>
</feature>
<reference evidence="3 4" key="1">
    <citation type="submission" date="2017-09" db="EMBL/GenBank/DDBJ databases">
        <title>Depth-based differentiation of microbial function through sediment-hosted aquifers and enrichment of novel symbionts in the deep terrestrial subsurface.</title>
        <authorList>
            <person name="Probst A.J."/>
            <person name="Ladd B."/>
            <person name="Jarett J.K."/>
            <person name="Geller-Mcgrath D.E."/>
            <person name="Sieber C.M."/>
            <person name="Emerson J.B."/>
            <person name="Anantharaman K."/>
            <person name="Thomas B.C."/>
            <person name="Malmstrom R."/>
            <person name="Stieglmeier M."/>
            <person name="Klingl A."/>
            <person name="Woyke T."/>
            <person name="Ryan C.M."/>
            <person name="Banfield J.F."/>
        </authorList>
    </citation>
    <scope>NUCLEOTIDE SEQUENCE [LARGE SCALE GENOMIC DNA]</scope>
    <source>
        <strain evidence="3">CG10_big_fil_rev_8_21_14_0_10_48_11</strain>
    </source>
</reference>
<evidence type="ECO:0000313" key="3">
    <source>
        <dbReference type="EMBL" id="PJE75483.1"/>
    </source>
</evidence>
<dbReference type="GO" id="GO:0016832">
    <property type="term" value="F:aldehyde-lyase activity"/>
    <property type="evidence" value="ECO:0007669"/>
    <property type="project" value="InterPro"/>
</dbReference>
<evidence type="ECO:0000313" key="4">
    <source>
        <dbReference type="Proteomes" id="UP000231152"/>
    </source>
</evidence>
<name>A0A2M8LDH1_9BACT</name>
<protein>
    <submittedName>
        <fullName evidence="3">Tagatose-bisphosphate aldolase</fullName>
    </submittedName>
</protein>
<proteinExistence type="predicted"/>
<dbReference type="Pfam" id="PF01116">
    <property type="entry name" value="F_bP_aldolase"/>
    <property type="match status" value="1"/>
</dbReference>
<dbReference type="PANTHER" id="PTHR30304:SF0">
    <property type="entry name" value="D-TAGATOSE-1,6-BISPHOSPHATE ALDOLASE SUBUNIT GATY-RELATED"/>
    <property type="match status" value="1"/>
</dbReference>
<dbReference type="EMBL" id="PFET01000015">
    <property type="protein sequence ID" value="PJE75483.1"/>
    <property type="molecule type" value="Genomic_DNA"/>
</dbReference>
<evidence type="ECO:0000256" key="2">
    <source>
        <dbReference type="PIRSR" id="PIRSR001359-3"/>
    </source>
</evidence>
<dbReference type="PIRSF" id="PIRSF001359">
    <property type="entry name" value="F_bP_aldolase_II"/>
    <property type="match status" value="1"/>
</dbReference>
<gene>
    <name evidence="3" type="ORF">COV04_04565</name>
</gene>
<accession>A0A2M8LDH1</accession>
<keyword evidence="2" id="KW-0862">Zinc</keyword>
<feature type="binding site" evidence="2">
    <location>
        <position position="185"/>
    </location>
    <ligand>
        <name>Zn(2+)</name>
        <dbReference type="ChEBI" id="CHEBI:29105"/>
        <label>1</label>
        <note>catalytic</note>
    </ligand>
</feature>
<feature type="active site" description="Proton donor" evidence="1">
    <location>
        <position position="82"/>
    </location>
</feature>
<dbReference type="AlphaFoldDB" id="A0A2M8LDH1"/>
<comment type="caution">
    <text evidence="3">The sequence shown here is derived from an EMBL/GenBank/DDBJ whole genome shotgun (WGS) entry which is preliminary data.</text>
</comment>
<keyword evidence="2" id="KW-0479">Metal-binding</keyword>
<organism evidence="3 4">
    <name type="scientific">Candidatus Uhrbacteria bacterium CG10_big_fil_rev_8_21_14_0_10_48_11</name>
    <dbReference type="NCBI Taxonomy" id="1975037"/>
    <lineage>
        <taxon>Bacteria</taxon>
        <taxon>Candidatus Uhriibacteriota</taxon>
    </lineage>
</organism>